<dbReference type="KEGG" id="tbg:TbgDal_VIII550"/>
<dbReference type="Gene3D" id="1.20.1260.80">
    <property type="match status" value="2"/>
</dbReference>
<evidence type="ECO:0000313" key="4">
    <source>
        <dbReference type="Proteomes" id="UP000002316"/>
    </source>
</evidence>
<protein>
    <submittedName>
        <fullName evidence="3">T. brucei spp.-specific protein</fullName>
    </submittedName>
</protein>
<accession>C9ZUL5</accession>
<evidence type="ECO:0000256" key="1">
    <source>
        <dbReference type="SAM" id="SignalP"/>
    </source>
</evidence>
<reference evidence="4" key="1">
    <citation type="journal article" date="2010" name="PLoS Negl. Trop. Dis.">
        <title>The genome sequence of Trypanosoma brucei gambiense, causative agent of chronic human african trypanosomiasis.</title>
        <authorList>
            <person name="Jackson A.P."/>
            <person name="Sanders M."/>
            <person name="Berry A."/>
            <person name="McQuillan J."/>
            <person name="Aslett M.A."/>
            <person name="Quail M.A."/>
            <person name="Chukualim B."/>
            <person name="Capewell P."/>
            <person name="MacLeod A."/>
            <person name="Melville S.E."/>
            <person name="Gibson W."/>
            <person name="Barry J.D."/>
            <person name="Berriman M."/>
            <person name="Hertz-Fowler C."/>
        </authorList>
    </citation>
    <scope>NUCLEOTIDE SEQUENCE [LARGE SCALE GENOMIC DNA]</scope>
    <source>
        <strain evidence="4">MHOM/CI/86/DAL972</strain>
    </source>
</reference>
<organism evidence="3 4">
    <name type="scientific">Trypanosoma brucei gambiense (strain MHOM/CI/86/DAL972)</name>
    <dbReference type="NCBI Taxonomy" id="679716"/>
    <lineage>
        <taxon>Eukaryota</taxon>
        <taxon>Discoba</taxon>
        <taxon>Euglenozoa</taxon>
        <taxon>Kinetoplastea</taxon>
        <taxon>Metakinetoplastina</taxon>
        <taxon>Trypanosomatida</taxon>
        <taxon>Trypanosomatidae</taxon>
        <taxon>Trypanosoma</taxon>
    </lineage>
</organism>
<dbReference type="GeneID" id="23863767"/>
<feature type="domain" description="Trypanosoma glutamic acid/alanine-rich protein" evidence="2">
    <location>
        <begin position="28"/>
        <end position="212"/>
    </location>
</feature>
<sequence length="470" mass="52022">MTQFTCFTAVVLLCMPFAVGKNNNLTLEQTVTLCNALKQFRGLKDAVRDLKYWITTESLKISNAKSRSDEYVTLAEDVLWENRNATDPVERAKRVASNVTEAAKKAETASIETEFRAENIEEIRSNRVAALERMLKEVAGHNSNWRVRSAAEKCKGAAESVSSDSLNGTLLELFSTLPEGASKGLEDDTRESSGELWKLEFVLYNVVTWRSVALKGESTVKELVEGTKASITRKYNLTLNQTQAVCLMVEQYRGLKGAVDAFTEQAVSRSAMVSKVEERSQANAKRPGGHMDQVKRAVAEVAKAANKAQNVFKKVSSYARNLKSIRAHYLPLMENTLRKIAGNAADEKAKKAAEVCGETAWVVTPKSLDDMRKKLMDNFPNLSERLESDTRVVSHMLEDLNTSTQLITIASIAVRRKEVKLNKTMEVAGVASLIEFGEGRLSSMGSAANNKNHNLRLLLFSLTFTLVGLL</sequence>
<feature type="signal peptide" evidence="1">
    <location>
        <begin position="1"/>
        <end position="20"/>
    </location>
</feature>
<proteinExistence type="predicted"/>
<keyword evidence="1" id="KW-0732">Signal</keyword>
<evidence type="ECO:0000313" key="3">
    <source>
        <dbReference type="EMBL" id="CBH13103.1"/>
    </source>
</evidence>
<gene>
    <name evidence="3" type="ORF">TbgDal_VIII550</name>
</gene>
<dbReference type="EMBL" id="FN554971">
    <property type="protein sequence ID" value="CBH13103.1"/>
    <property type="molecule type" value="Genomic_DNA"/>
</dbReference>
<feature type="domain" description="Trypanosoma glutamic acid/alanine-rich protein" evidence="2">
    <location>
        <begin position="240"/>
        <end position="413"/>
    </location>
</feature>
<dbReference type="InterPro" id="IPR031987">
    <property type="entry name" value="GARP"/>
</dbReference>
<dbReference type="Pfam" id="PF16731">
    <property type="entry name" value="GARP"/>
    <property type="match status" value="2"/>
</dbReference>
<dbReference type="VEuPathDB" id="TriTrypDB:Tbg972.8.550"/>
<dbReference type="RefSeq" id="XP_011775380.1">
    <property type="nucleotide sequence ID" value="XM_011777078.1"/>
</dbReference>
<name>C9ZUL5_TRYB9</name>
<dbReference type="AlphaFoldDB" id="C9ZUL5"/>
<feature type="chain" id="PRO_5003005807" evidence="1">
    <location>
        <begin position="21"/>
        <end position="470"/>
    </location>
</feature>
<evidence type="ECO:0000259" key="2">
    <source>
        <dbReference type="Pfam" id="PF16731"/>
    </source>
</evidence>
<dbReference type="Proteomes" id="UP000002316">
    <property type="component" value="Chromosome 8"/>
</dbReference>